<name>A0A3A8NLS2_9BACT</name>
<feature type="transmembrane region" description="Helical" evidence="1">
    <location>
        <begin position="90"/>
        <end position="110"/>
    </location>
</feature>
<evidence type="ECO:0000313" key="3">
    <source>
        <dbReference type="Proteomes" id="UP000273405"/>
    </source>
</evidence>
<proteinExistence type="predicted"/>
<keyword evidence="1" id="KW-0472">Membrane</keyword>
<keyword evidence="1" id="KW-1133">Transmembrane helix</keyword>
<dbReference type="RefSeq" id="WP_120624716.1">
    <property type="nucleotide sequence ID" value="NZ_RAWG01000037.1"/>
</dbReference>
<protein>
    <submittedName>
        <fullName evidence="2">Uncharacterized protein</fullName>
    </submittedName>
</protein>
<keyword evidence="1" id="KW-0812">Transmembrane</keyword>
<sequence length="189" mass="20908">MPPSTEQLLAIARRYWPASMTAALDKANPEFVRRSKRWDEALQYIPQWHGFLAELDSLLPGFTVGDGTVPSEASFRCVAYPAKGVPMPPIPWAVVGCMSILAPVFTVYGISFEYEGRKRRAARLHLDPLPEAMSGTARLIARELGARFDVQELPQEVAAVPVPVTVQWTQPPQTTLFDALFDSEPTSVP</sequence>
<comment type="caution">
    <text evidence="2">The sequence shown here is derived from an EMBL/GenBank/DDBJ whole genome shotgun (WGS) entry which is preliminary data.</text>
</comment>
<dbReference type="EMBL" id="RAWG01000037">
    <property type="protein sequence ID" value="RKH45317.1"/>
    <property type="molecule type" value="Genomic_DNA"/>
</dbReference>
<dbReference type="Proteomes" id="UP000273405">
    <property type="component" value="Unassembled WGS sequence"/>
</dbReference>
<evidence type="ECO:0000313" key="2">
    <source>
        <dbReference type="EMBL" id="RKH45317.1"/>
    </source>
</evidence>
<dbReference type="OrthoDB" id="5521692at2"/>
<reference evidence="3" key="1">
    <citation type="submission" date="2018-09" db="EMBL/GenBank/DDBJ databases">
        <authorList>
            <person name="Livingstone P.G."/>
            <person name="Whitworth D.E."/>
        </authorList>
    </citation>
    <scope>NUCLEOTIDE SEQUENCE [LARGE SCALE GENOMIC DNA]</scope>
    <source>
        <strain evidence="3">CA040B</strain>
    </source>
</reference>
<organism evidence="2 3">
    <name type="scientific">Corallococcus sicarius</name>
    <dbReference type="NCBI Taxonomy" id="2316726"/>
    <lineage>
        <taxon>Bacteria</taxon>
        <taxon>Pseudomonadati</taxon>
        <taxon>Myxococcota</taxon>
        <taxon>Myxococcia</taxon>
        <taxon>Myxococcales</taxon>
        <taxon>Cystobacterineae</taxon>
        <taxon>Myxococcaceae</taxon>
        <taxon>Corallococcus</taxon>
    </lineage>
</organism>
<keyword evidence="3" id="KW-1185">Reference proteome</keyword>
<gene>
    <name evidence="2" type="ORF">D7X12_08255</name>
</gene>
<evidence type="ECO:0000256" key="1">
    <source>
        <dbReference type="SAM" id="Phobius"/>
    </source>
</evidence>
<dbReference type="AlphaFoldDB" id="A0A3A8NLS2"/>
<accession>A0A3A8NLS2</accession>